<keyword evidence="2" id="KW-1185">Reference proteome</keyword>
<proteinExistence type="predicted"/>
<dbReference type="Proteomes" id="UP000027665">
    <property type="component" value="Unassembled WGS sequence"/>
</dbReference>
<gene>
    <name evidence="1" type="ORF">EH55_09700</name>
</gene>
<reference evidence="1 2" key="1">
    <citation type="submission" date="2014-04" db="EMBL/GenBank/DDBJ databases">
        <title>Draft Genome Sequence of Synergistes jonesii.</title>
        <authorList>
            <person name="Coil D.A."/>
            <person name="Eisen J.A."/>
            <person name="Holland-Moritz H.E."/>
        </authorList>
    </citation>
    <scope>NUCLEOTIDE SEQUENCE [LARGE SCALE GENOMIC DNA]</scope>
    <source>
        <strain evidence="1 2">78-1</strain>
    </source>
</reference>
<dbReference type="OrthoDB" id="9794935at2"/>
<dbReference type="GeneID" id="90984380"/>
<accession>A0A073IMC2</accession>
<dbReference type="PANTHER" id="PTHR34071">
    <property type="entry name" value="5-NITROIMIDAZOLE ANTIBIOTICS RESISTANCE PROTEIN, NIMA-FAMILY-RELATED PROTEIN-RELATED"/>
    <property type="match status" value="1"/>
</dbReference>
<dbReference type="Pfam" id="PF12900">
    <property type="entry name" value="Pyridox_ox_2"/>
    <property type="match status" value="1"/>
</dbReference>
<dbReference type="eggNOG" id="COG3467">
    <property type="taxonomic scope" value="Bacteria"/>
</dbReference>
<dbReference type="PATRIC" id="fig|2754.20.peg.915"/>
<organism evidence="1 2">
    <name type="scientific">Synergistes jonesii</name>
    <dbReference type="NCBI Taxonomy" id="2754"/>
    <lineage>
        <taxon>Bacteria</taxon>
        <taxon>Thermotogati</taxon>
        <taxon>Synergistota</taxon>
        <taxon>Synergistia</taxon>
        <taxon>Synergistales</taxon>
        <taxon>Synergistaceae</taxon>
        <taxon>Synergistes</taxon>
    </lineage>
</organism>
<dbReference type="PANTHER" id="PTHR34071:SF2">
    <property type="entry name" value="FLAVIN-NUCLEOTIDE-BINDING PROTEIN"/>
    <property type="match status" value="1"/>
</dbReference>
<comment type="caution">
    <text evidence="1">The sequence shown here is derived from an EMBL/GenBank/DDBJ whole genome shotgun (WGS) entry which is preliminary data.</text>
</comment>
<dbReference type="AlphaFoldDB" id="A0A073IMC2"/>
<dbReference type="Gene3D" id="2.30.110.10">
    <property type="entry name" value="Electron Transport, Fmn-binding Protein, Chain A"/>
    <property type="match status" value="1"/>
</dbReference>
<dbReference type="SUPFAM" id="SSF50475">
    <property type="entry name" value="FMN-binding split barrel"/>
    <property type="match status" value="1"/>
</dbReference>
<dbReference type="STRING" id="2754.EH55_09700"/>
<protein>
    <submittedName>
        <fullName evidence="1">5-nitroimidazole antibiotic resistance protein</fullName>
    </submittedName>
</protein>
<dbReference type="InterPro" id="IPR012349">
    <property type="entry name" value="Split_barrel_FMN-bd"/>
</dbReference>
<dbReference type="InterPro" id="IPR024747">
    <property type="entry name" value="Pyridox_Oxase-rel"/>
</dbReference>
<sequence length="162" mass="18230">MFRKMRRFGQQLPEEESVQILKEGSHAVLALHGDDDYPYAVPVSYAYEDGKIYFHGAKAGHKVDAINKDEKVSLCVVAADDVVASEATTYFKSVIAFGRVRQLTEESEIRAAAVKLGEKYSYDYREKYMGDIDRQIGALACFEISIEHLTGKEAVELTAKRR</sequence>
<dbReference type="EMBL" id="JMKI01000047">
    <property type="protein sequence ID" value="KEJ91473.1"/>
    <property type="molecule type" value="Genomic_DNA"/>
</dbReference>
<evidence type="ECO:0000313" key="1">
    <source>
        <dbReference type="EMBL" id="KEJ91473.1"/>
    </source>
</evidence>
<name>A0A073IMC2_9BACT</name>
<dbReference type="RefSeq" id="WP_037977861.1">
    <property type="nucleotide sequence ID" value="NZ_CAMETI010000020.1"/>
</dbReference>
<evidence type="ECO:0000313" key="2">
    <source>
        <dbReference type="Proteomes" id="UP000027665"/>
    </source>
</evidence>